<name>M6GTJ7_LEPIR</name>
<reference evidence="1 2" key="1">
    <citation type="submission" date="2013-01" db="EMBL/GenBank/DDBJ databases">
        <authorList>
            <person name="Harkins D.M."/>
            <person name="Durkin A.S."/>
            <person name="Brinkac L.M."/>
            <person name="Haft D.H."/>
            <person name="Selengut J.D."/>
            <person name="Sanka R."/>
            <person name="DePew J."/>
            <person name="Purushe J."/>
            <person name="Hospenthal D.R."/>
            <person name="Murray C.K."/>
            <person name="Pimentel G."/>
            <person name="Wasfy M."/>
            <person name="Parker T."/>
            <person name="Miller R.S."/>
            <person name="Vinetz J.M."/>
            <person name="Sutton G.G."/>
            <person name="Nierman W.C."/>
            <person name="Fouts D.E."/>
        </authorList>
    </citation>
    <scope>NUCLEOTIDE SEQUENCE [LARGE SCALE GENOMIC DNA]</scope>
    <source>
        <strain evidence="1 2">2006001854</strain>
    </source>
</reference>
<evidence type="ECO:0000313" key="1">
    <source>
        <dbReference type="EMBL" id="EMM82226.1"/>
    </source>
</evidence>
<dbReference type="AlphaFoldDB" id="M6GTJ7"/>
<protein>
    <submittedName>
        <fullName evidence="1">Uncharacterized protein</fullName>
    </submittedName>
</protein>
<evidence type="ECO:0000313" key="2">
    <source>
        <dbReference type="Proteomes" id="UP000012128"/>
    </source>
</evidence>
<dbReference type="EMBL" id="AFLW02000092">
    <property type="protein sequence ID" value="EMM82226.1"/>
    <property type="molecule type" value="Genomic_DNA"/>
</dbReference>
<accession>M6GTJ7</accession>
<proteinExistence type="predicted"/>
<comment type="caution">
    <text evidence="1">The sequence shown here is derived from an EMBL/GenBank/DDBJ whole genome shotgun (WGS) entry which is preliminary data.</text>
</comment>
<gene>
    <name evidence="1" type="ORF">LEP1GSC037_3876</name>
</gene>
<dbReference type="Proteomes" id="UP000012128">
    <property type="component" value="Unassembled WGS sequence"/>
</dbReference>
<sequence length="108" mass="12939">MNEITSFIKILAAKLGAYGAFNIPEYFHDAVLFHKSFQFVDPEKEGRFRAILQSFNRTNLRELSDQIHKEKFMRFPREIFTFGNMEKWFPVSILIWTQLFLTKNMIKK</sequence>
<organism evidence="1 2">
    <name type="scientific">Leptospira interrogans str. 2006001854</name>
    <dbReference type="NCBI Taxonomy" id="1001590"/>
    <lineage>
        <taxon>Bacteria</taxon>
        <taxon>Pseudomonadati</taxon>
        <taxon>Spirochaetota</taxon>
        <taxon>Spirochaetia</taxon>
        <taxon>Leptospirales</taxon>
        <taxon>Leptospiraceae</taxon>
        <taxon>Leptospira</taxon>
    </lineage>
</organism>